<dbReference type="InterPro" id="IPR007730">
    <property type="entry name" value="SPOR-like_dom"/>
</dbReference>
<feature type="compositionally biased region" description="Polar residues" evidence="1">
    <location>
        <begin position="285"/>
        <end position="294"/>
    </location>
</feature>
<dbReference type="Pfam" id="PF14559">
    <property type="entry name" value="TPR_19"/>
    <property type="match status" value="1"/>
</dbReference>
<reference evidence="4 5" key="1">
    <citation type="submission" date="2021-08" db="EMBL/GenBank/DDBJ databases">
        <title>Comparative Genomics Analysis of the Genus Qipengyuania Reveals Extensive Genetic Diversity and Metabolic Versatility, Including the Description of Fifteen Novel Species.</title>
        <authorList>
            <person name="Liu Y."/>
        </authorList>
    </citation>
    <scope>NUCLEOTIDE SEQUENCE [LARGE SCALE GENOMIC DNA]</scope>
    <source>
        <strain evidence="4 5">1NDH17</strain>
    </source>
</reference>
<protein>
    <submittedName>
        <fullName evidence="4">SPOR domain-containing protein</fullName>
    </submittedName>
</protein>
<evidence type="ECO:0000256" key="2">
    <source>
        <dbReference type="SAM" id="SignalP"/>
    </source>
</evidence>
<dbReference type="SUPFAM" id="SSF110997">
    <property type="entry name" value="Sporulation related repeat"/>
    <property type="match status" value="2"/>
</dbReference>
<organism evidence="4 5">
    <name type="scientific">Qipengyuania polymorpha</name>
    <dbReference type="NCBI Taxonomy" id="2867234"/>
    <lineage>
        <taxon>Bacteria</taxon>
        <taxon>Pseudomonadati</taxon>
        <taxon>Pseudomonadota</taxon>
        <taxon>Alphaproteobacteria</taxon>
        <taxon>Sphingomonadales</taxon>
        <taxon>Erythrobacteraceae</taxon>
        <taxon>Qipengyuania</taxon>
    </lineage>
</organism>
<gene>
    <name evidence="4" type="ORF">K3152_06765</name>
</gene>
<dbReference type="Pfam" id="PF05036">
    <property type="entry name" value="SPOR"/>
    <property type="match status" value="2"/>
</dbReference>
<dbReference type="EMBL" id="JAIGNK010000002">
    <property type="protein sequence ID" value="MBX7457943.1"/>
    <property type="molecule type" value="Genomic_DNA"/>
</dbReference>
<feature type="signal peptide" evidence="2">
    <location>
        <begin position="1"/>
        <end position="27"/>
    </location>
</feature>
<keyword evidence="5" id="KW-1185">Reference proteome</keyword>
<feature type="domain" description="SPOR" evidence="3">
    <location>
        <begin position="526"/>
        <end position="607"/>
    </location>
</feature>
<name>A0ABS7J3A2_9SPHN</name>
<evidence type="ECO:0000259" key="3">
    <source>
        <dbReference type="PROSITE" id="PS51724"/>
    </source>
</evidence>
<sequence>MPLRKARRWATSAALVALFAGGPFAHAQEVVQALPPPGSQELSNALQRLARDGNDVAALLDAGDAAITLGDVAAAIGFFGRAQALTPTNPRISLGLARAYTLSRRPVEALRLYAEAEKGGIPLQSMAADRALAFDLVGDAKSAQELYRMALAGGAGDAVRRHLALSHAISGDKAGFEATLLPLLQQGDNAAFRTRAFGLAILGETDAAIKIARDMMPAQMASRIEPYLKYMTQLTPAQQAAAGVLGVFPRTAAIGQDDAQIAAYSPPAPTQAQSADASLAPSGPTLGSQLANNTRGSRRERRQERRERREASRTELAPAQTSAPAQASAPAPARSGELPPVGRTTELPPVQRDAATQPIDLGAQPVRPAPPPPPPPPTPPPPRENLEDAFADFNLAANGSTAPRAGAVDIRAIEAPRERNEPPPPVIPARHWVQVATGRDISALGFDWRRISRNAQGELAGKSAFTAPWGEANRLLAGPYDSSAEAREVVNRLKAIGVDSFPFTSARGEEVFALSGASPAPEAARPSHPSRNWVQVATGRDRDALGFDWRRIARKADGSLDGKGPFVVTWGEANRLLAGPYDSPAEAREMVNRLKAMGIDSFTFTSEDGEAIEELD</sequence>
<accession>A0ABS7J3A2</accession>
<evidence type="ECO:0000256" key="1">
    <source>
        <dbReference type="SAM" id="MobiDB-lite"/>
    </source>
</evidence>
<dbReference type="Proteomes" id="UP000783253">
    <property type="component" value="Unassembled WGS sequence"/>
</dbReference>
<dbReference type="RefSeq" id="WP_221573356.1">
    <property type="nucleotide sequence ID" value="NZ_JAIGNK010000002.1"/>
</dbReference>
<feature type="region of interest" description="Disordered" evidence="1">
    <location>
        <begin position="265"/>
        <end position="386"/>
    </location>
</feature>
<evidence type="ECO:0000313" key="5">
    <source>
        <dbReference type="Proteomes" id="UP000783253"/>
    </source>
</evidence>
<feature type="compositionally biased region" description="Basic and acidic residues" evidence="1">
    <location>
        <begin position="301"/>
        <end position="313"/>
    </location>
</feature>
<evidence type="ECO:0000313" key="4">
    <source>
        <dbReference type="EMBL" id="MBX7457943.1"/>
    </source>
</evidence>
<feature type="compositionally biased region" description="Pro residues" evidence="1">
    <location>
        <begin position="367"/>
        <end position="383"/>
    </location>
</feature>
<feature type="compositionally biased region" description="Low complexity" evidence="1">
    <location>
        <begin position="314"/>
        <end position="333"/>
    </location>
</feature>
<proteinExistence type="predicted"/>
<dbReference type="InterPro" id="IPR036680">
    <property type="entry name" value="SPOR-like_sf"/>
</dbReference>
<feature type="chain" id="PRO_5045246903" evidence="2">
    <location>
        <begin position="28"/>
        <end position="616"/>
    </location>
</feature>
<dbReference type="InterPro" id="IPR011990">
    <property type="entry name" value="TPR-like_helical_dom_sf"/>
</dbReference>
<dbReference type="Gene3D" id="1.25.40.10">
    <property type="entry name" value="Tetratricopeptide repeat domain"/>
    <property type="match status" value="1"/>
</dbReference>
<feature type="domain" description="SPOR" evidence="3">
    <location>
        <begin position="425"/>
        <end position="506"/>
    </location>
</feature>
<dbReference type="PROSITE" id="PS51724">
    <property type="entry name" value="SPOR"/>
    <property type="match status" value="2"/>
</dbReference>
<dbReference type="SUPFAM" id="SSF48452">
    <property type="entry name" value="TPR-like"/>
    <property type="match status" value="1"/>
</dbReference>
<keyword evidence="2" id="KW-0732">Signal</keyword>
<comment type="caution">
    <text evidence="4">The sequence shown here is derived from an EMBL/GenBank/DDBJ whole genome shotgun (WGS) entry which is preliminary data.</text>
</comment>